<dbReference type="RefSeq" id="WP_210226040.1">
    <property type="nucleotide sequence ID" value="NZ_CP072800.1"/>
</dbReference>
<dbReference type="SMART" id="SM00487">
    <property type="entry name" value="DEXDc"/>
    <property type="match status" value="1"/>
</dbReference>
<keyword evidence="2" id="KW-0547">Nucleotide-binding</keyword>
<accession>A0ABX7X5V5</accession>
<dbReference type="EMBL" id="CP072800">
    <property type="protein sequence ID" value="QTR49184.1"/>
    <property type="molecule type" value="Genomic_DNA"/>
</dbReference>
<proteinExistence type="inferred from homology"/>
<keyword evidence="3" id="KW-0378">Hydrolase</keyword>
<dbReference type="InterPro" id="IPR006935">
    <property type="entry name" value="Helicase/UvrB_N"/>
</dbReference>
<evidence type="ECO:0000256" key="7">
    <source>
        <dbReference type="ARBA" id="ARBA00023014"/>
    </source>
</evidence>
<evidence type="ECO:0000313" key="13">
    <source>
        <dbReference type="Proteomes" id="UP000672027"/>
    </source>
</evidence>
<keyword evidence="8" id="KW-0238">DNA-binding</keyword>
<gene>
    <name evidence="12" type="ORF">J8380_13050</name>
</gene>
<organism evidence="12 13">
    <name type="scientific">Candidatus Thiothrix anitrata</name>
    <dbReference type="NCBI Taxonomy" id="2823902"/>
    <lineage>
        <taxon>Bacteria</taxon>
        <taxon>Pseudomonadati</taxon>
        <taxon>Pseudomonadota</taxon>
        <taxon>Gammaproteobacteria</taxon>
        <taxon>Thiotrichales</taxon>
        <taxon>Thiotrichaceae</taxon>
        <taxon>Thiothrix</taxon>
    </lineage>
</organism>
<evidence type="ECO:0000256" key="8">
    <source>
        <dbReference type="ARBA" id="ARBA00023125"/>
    </source>
</evidence>
<dbReference type="InterPro" id="IPR010614">
    <property type="entry name" value="RAD3-like_helicase_DEAD"/>
</dbReference>
<keyword evidence="4 12" id="KW-0347">Helicase</keyword>
<dbReference type="Pfam" id="PF13307">
    <property type="entry name" value="Helicase_C_2"/>
    <property type="match status" value="1"/>
</dbReference>
<dbReference type="PANTHER" id="PTHR11472:SF34">
    <property type="entry name" value="REGULATOR OF TELOMERE ELONGATION HELICASE 1"/>
    <property type="match status" value="1"/>
</dbReference>
<name>A0ABX7X5V5_9GAMM</name>
<dbReference type="InterPro" id="IPR014013">
    <property type="entry name" value="Helic_SF1/SF2_ATP-bd_DinG/Rad3"/>
</dbReference>
<dbReference type="Proteomes" id="UP000672027">
    <property type="component" value="Chromosome"/>
</dbReference>
<keyword evidence="6" id="KW-0408">Iron</keyword>
<feature type="domain" description="Helicase ATP-binding" evidence="11">
    <location>
        <begin position="41"/>
        <end position="303"/>
    </location>
</feature>
<dbReference type="InterPro" id="IPR027417">
    <property type="entry name" value="P-loop_NTPase"/>
</dbReference>
<dbReference type="Gene3D" id="3.40.50.300">
    <property type="entry name" value="P-loop containing nucleotide triphosphate hydrolases"/>
    <property type="match status" value="2"/>
</dbReference>
<keyword evidence="13" id="KW-1185">Reference proteome</keyword>
<dbReference type="InterPro" id="IPR006555">
    <property type="entry name" value="ATP-dep_Helicase_C"/>
</dbReference>
<reference evidence="12 13" key="1">
    <citation type="submission" date="2021-04" db="EMBL/GenBank/DDBJ databases">
        <title>Genomics, taxonomy and metabolism of representatives of sulfur bacteria of the genus Thiothrix: Thiothrix fructosivorans QT, Thiothrix unzii A1T and three new species, Thiothrix subterranea sp. nov., Thiothrix litoralis sp. nov. and 'Candidatus Thiothrix anitrata' sp. nov.</title>
        <authorList>
            <person name="Ravin N.V."/>
            <person name="Smolyakov D."/>
            <person name="Rudenko T.S."/>
            <person name="Mardanov A.V."/>
            <person name="Beletsky A.V."/>
            <person name="Markov N.D."/>
            <person name="Fomenkov A.I."/>
            <person name="Roberts R.J."/>
            <person name="Karnachuk O.V."/>
            <person name="Novikov A."/>
            <person name="Grabovich M.Y."/>
        </authorList>
    </citation>
    <scope>NUCLEOTIDE SEQUENCE [LARGE SCALE GENOMIC DNA]</scope>
    <source>
        <strain evidence="12 13">A52</strain>
    </source>
</reference>
<keyword evidence="7" id="KW-0411">Iron-sulfur</keyword>
<dbReference type="InterPro" id="IPR045028">
    <property type="entry name" value="DinG/Rad3-like"/>
</dbReference>
<keyword evidence="5" id="KW-0067">ATP-binding</keyword>
<sequence>MRNKQQVWRQKRSIIRSYSIKASSASTPELPVSDLLGESGPFAQLIEGFQPRPQQQAMLQAVLEALQTQATAVIEAGTGVGKTFAYLAPALLCDERVIISTGSKTLQDQLYHKDLPLVRKALKSSSKTALLKGRANYLCLHRLKITQSEGRLPDKKSVVWLRRIGDWSGLTRTGDAAELSSVPRDAEIWQRVTSTTENCIGAECSDYQECFVVKARRAAQEADIVVVNHHLFFADLAIKEEGFGELLPLANVVVLDEAHQLPEIASSFFSDTFSSRKLQDWKRDTLLEVLANASDMPDLRDQLDVLEKAVLDLRLAMDTPGQRAPWARICHKPAIVEHVGLLTTSMEQLAVLLELASSRSKGLQTCYERLLEQQACLQRLQNPPADTVQWFETFTRGFALTSTPLDVAVPFKKCMEELPCSWVMTSATLAVGQSFEHFNQRMGLDNATTLQLDSPFDYWRNALLYLPSRLPEPQDSGFISALVDAAVPVIEACGGRTFMLFTSYRALNEAAELLQDRVDFPLLIQGESTPRDMIDRFRELGNAVLLGTASFWEGVDVRGDALSCVIIDKLPFAAPTDPVMEARLESIRQRGGNPFGEYQIPQAVITLKQGVGRLIRDQTDRGVLMICDTRLRTRSYGKVFLDSLPRMPRTQKLEIVERFFENKMLPLREPDETVST</sequence>
<dbReference type="Pfam" id="PF04851">
    <property type="entry name" value="ResIII"/>
    <property type="match status" value="1"/>
</dbReference>
<comment type="similarity">
    <text evidence="10">Belongs to the helicase family. DinG subfamily.</text>
</comment>
<keyword evidence="1" id="KW-0479">Metal-binding</keyword>
<evidence type="ECO:0000256" key="1">
    <source>
        <dbReference type="ARBA" id="ARBA00022723"/>
    </source>
</evidence>
<dbReference type="GO" id="GO:0004386">
    <property type="term" value="F:helicase activity"/>
    <property type="evidence" value="ECO:0007669"/>
    <property type="project" value="UniProtKB-KW"/>
</dbReference>
<evidence type="ECO:0000259" key="11">
    <source>
        <dbReference type="PROSITE" id="PS51193"/>
    </source>
</evidence>
<dbReference type="SMART" id="SM00491">
    <property type="entry name" value="HELICc2"/>
    <property type="match status" value="1"/>
</dbReference>
<dbReference type="PANTHER" id="PTHR11472">
    <property type="entry name" value="DNA REPAIR DEAD HELICASE RAD3/XP-D SUBFAMILY MEMBER"/>
    <property type="match status" value="1"/>
</dbReference>
<dbReference type="InterPro" id="IPR014001">
    <property type="entry name" value="Helicase_ATP-bd"/>
</dbReference>
<dbReference type="PROSITE" id="PS51193">
    <property type="entry name" value="HELICASE_ATP_BIND_2"/>
    <property type="match status" value="1"/>
</dbReference>
<dbReference type="SUPFAM" id="SSF52540">
    <property type="entry name" value="P-loop containing nucleoside triphosphate hydrolases"/>
    <property type="match status" value="2"/>
</dbReference>
<evidence type="ECO:0000313" key="12">
    <source>
        <dbReference type="EMBL" id="QTR49184.1"/>
    </source>
</evidence>
<dbReference type="Pfam" id="PF06733">
    <property type="entry name" value="DEAD_2"/>
    <property type="match status" value="1"/>
</dbReference>
<evidence type="ECO:0000256" key="9">
    <source>
        <dbReference type="ARBA" id="ARBA00023235"/>
    </source>
</evidence>
<evidence type="ECO:0000256" key="4">
    <source>
        <dbReference type="ARBA" id="ARBA00022806"/>
    </source>
</evidence>
<evidence type="ECO:0000256" key="2">
    <source>
        <dbReference type="ARBA" id="ARBA00022741"/>
    </source>
</evidence>
<protein>
    <submittedName>
        <fullName evidence="12">ATP-dependent DNA helicase</fullName>
    </submittedName>
</protein>
<evidence type="ECO:0000256" key="3">
    <source>
        <dbReference type="ARBA" id="ARBA00022801"/>
    </source>
</evidence>
<evidence type="ECO:0000256" key="5">
    <source>
        <dbReference type="ARBA" id="ARBA00022840"/>
    </source>
</evidence>
<keyword evidence="9" id="KW-0413">Isomerase</keyword>
<evidence type="ECO:0000256" key="6">
    <source>
        <dbReference type="ARBA" id="ARBA00023004"/>
    </source>
</evidence>
<evidence type="ECO:0000256" key="10">
    <source>
        <dbReference type="ARBA" id="ARBA00038058"/>
    </source>
</evidence>